<dbReference type="Proteomes" id="UP000027327">
    <property type="component" value="Unassembled WGS sequence"/>
</dbReference>
<sequence>MPKVKVALACCKYMGNEYALIRLLQTLSKRELFLFKTCSFV</sequence>
<proteinExistence type="predicted"/>
<dbReference type="EMBL" id="JMOD01000005">
    <property type="protein sequence ID" value="KCY22049.1"/>
    <property type="molecule type" value="Genomic_DNA"/>
</dbReference>
<organism evidence="1 2">
    <name type="scientific">Acinetobacter baumannii 21072</name>
    <dbReference type="NCBI Taxonomy" id="1310697"/>
    <lineage>
        <taxon>Bacteria</taxon>
        <taxon>Pseudomonadati</taxon>
        <taxon>Pseudomonadota</taxon>
        <taxon>Gammaproteobacteria</taxon>
        <taxon>Moraxellales</taxon>
        <taxon>Moraxellaceae</taxon>
        <taxon>Acinetobacter</taxon>
        <taxon>Acinetobacter calcoaceticus/baumannii complex</taxon>
    </lineage>
</organism>
<gene>
    <name evidence="1" type="ORF">J596_0446</name>
</gene>
<protein>
    <submittedName>
        <fullName evidence="1">Uncharacterized protein</fullName>
    </submittedName>
</protein>
<accession>A0A062ILH8</accession>
<dbReference type="AlphaFoldDB" id="A0A062ILH8"/>
<evidence type="ECO:0000313" key="2">
    <source>
        <dbReference type="Proteomes" id="UP000027327"/>
    </source>
</evidence>
<reference evidence="1 2" key="1">
    <citation type="submission" date="2014-04" db="EMBL/GenBank/DDBJ databases">
        <title>Comparative genomics and transcriptomics to identify genetic mechanisms underlying the emergence of carbapenem resistant Acinetobacter baumannii (CRAb).</title>
        <authorList>
            <person name="Harris A.D."/>
            <person name="Johnson K.J."/>
            <person name="George J."/>
            <person name="Nadendla S."/>
            <person name="Daugherty S.C."/>
            <person name="Parankush S."/>
            <person name="Sadzewicz L."/>
            <person name="Tallon L."/>
            <person name="Sengamalay N."/>
            <person name="Hazen T.H."/>
            <person name="Rasko D.A."/>
        </authorList>
    </citation>
    <scope>NUCLEOTIDE SEQUENCE [LARGE SCALE GENOMIC DNA]</scope>
    <source>
        <strain evidence="1 2">21072</strain>
    </source>
</reference>
<comment type="caution">
    <text evidence="1">The sequence shown here is derived from an EMBL/GenBank/DDBJ whole genome shotgun (WGS) entry which is preliminary data.</text>
</comment>
<name>A0A062ILH8_ACIBA</name>
<evidence type="ECO:0000313" key="1">
    <source>
        <dbReference type="EMBL" id="KCY22049.1"/>
    </source>
</evidence>